<dbReference type="EMBL" id="MU827788">
    <property type="protein sequence ID" value="KAJ7331686.1"/>
    <property type="molecule type" value="Genomic_DNA"/>
</dbReference>
<comment type="caution">
    <text evidence="2">The sequence shown here is derived from an EMBL/GenBank/DDBJ whole genome shotgun (WGS) entry which is preliminary data.</text>
</comment>
<name>A0A9W9YF72_9CNID</name>
<feature type="chain" id="PRO_5040813038" evidence="1">
    <location>
        <begin position="23"/>
        <end position="194"/>
    </location>
</feature>
<keyword evidence="1" id="KW-0732">Signal</keyword>
<feature type="signal peptide" evidence="1">
    <location>
        <begin position="1"/>
        <end position="22"/>
    </location>
</feature>
<evidence type="ECO:0000313" key="3">
    <source>
        <dbReference type="Proteomes" id="UP001163046"/>
    </source>
</evidence>
<proteinExistence type="predicted"/>
<evidence type="ECO:0000313" key="2">
    <source>
        <dbReference type="EMBL" id="KAJ7331686.1"/>
    </source>
</evidence>
<evidence type="ECO:0000256" key="1">
    <source>
        <dbReference type="SAM" id="SignalP"/>
    </source>
</evidence>
<gene>
    <name evidence="2" type="ORF">OS493_019280</name>
</gene>
<keyword evidence="3" id="KW-1185">Reference proteome</keyword>
<accession>A0A9W9YF72</accession>
<organism evidence="2 3">
    <name type="scientific">Desmophyllum pertusum</name>
    <dbReference type="NCBI Taxonomy" id="174260"/>
    <lineage>
        <taxon>Eukaryota</taxon>
        <taxon>Metazoa</taxon>
        <taxon>Cnidaria</taxon>
        <taxon>Anthozoa</taxon>
        <taxon>Hexacorallia</taxon>
        <taxon>Scleractinia</taxon>
        <taxon>Caryophylliina</taxon>
        <taxon>Caryophylliidae</taxon>
        <taxon>Desmophyllum</taxon>
    </lineage>
</organism>
<reference evidence="2" key="1">
    <citation type="submission" date="2023-01" db="EMBL/GenBank/DDBJ databases">
        <title>Genome assembly of the deep-sea coral Lophelia pertusa.</title>
        <authorList>
            <person name="Herrera S."/>
            <person name="Cordes E."/>
        </authorList>
    </citation>
    <scope>NUCLEOTIDE SEQUENCE</scope>
    <source>
        <strain evidence="2">USNM1676648</strain>
        <tissue evidence="2">Polyp</tissue>
    </source>
</reference>
<sequence>MSVDNVFISVLFIAVHLRGVAVLERKVSPFFHTKNIYVTKLSFKPPFPEKEHIRVQLSYHQSGAPTYEAVVGWVERMNASGFEACVATSGPIRLSREVTVQWLAYDVAPNQTKEGLAEIPLWTTGTECVTVDLSEQGFQIRPYVYVTPLHTLVDRGYDAAIIWVESISTVGFQICLRELKNFDGVHSSIQVVSL</sequence>
<dbReference type="Proteomes" id="UP001163046">
    <property type="component" value="Unassembled WGS sequence"/>
</dbReference>
<dbReference type="AlphaFoldDB" id="A0A9W9YF72"/>
<protein>
    <submittedName>
        <fullName evidence="2">Uncharacterized protein</fullName>
    </submittedName>
</protein>
<dbReference type="OrthoDB" id="5989748at2759"/>